<dbReference type="AlphaFoldDB" id="A0A6C0JDR8"/>
<organism evidence="1">
    <name type="scientific">viral metagenome</name>
    <dbReference type="NCBI Taxonomy" id="1070528"/>
    <lineage>
        <taxon>unclassified sequences</taxon>
        <taxon>metagenomes</taxon>
        <taxon>organismal metagenomes</taxon>
    </lineage>
</organism>
<accession>A0A6C0JDR8</accession>
<evidence type="ECO:0000313" key="1">
    <source>
        <dbReference type="EMBL" id="QHU02876.1"/>
    </source>
</evidence>
<sequence>MNTIVEYHKGIVEGEKKIQANDFLKDLSALMENEQFVTFFKKHMSSWLDIKCSITYMHLYRKFKDKYKDLNNDELDNRLIVYLLSKIMRDNKLRPWSINAIDEMLQNKKVDFFKEFEAIMIADDEPKFLKQ</sequence>
<name>A0A6C0JDR8_9ZZZZ</name>
<dbReference type="EMBL" id="MN740367">
    <property type="protein sequence ID" value="QHU02876.1"/>
    <property type="molecule type" value="Genomic_DNA"/>
</dbReference>
<proteinExistence type="predicted"/>
<reference evidence="1" key="1">
    <citation type="journal article" date="2020" name="Nature">
        <title>Giant virus diversity and host interactions through global metagenomics.</title>
        <authorList>
            <person name="Schulz F."/>
            <person name="Roux S."/>
            <person name="Paez-Espino D."/>
            <person name="Jungbluth S."/>
            <person name="Walsh D.A."/>
            <person name="Denef V.J."/>
            <person name="McMahon K.D."/>
            <person name="Konstantinidis K.T."/>
            <person name="Eloe-Fadrosh E.A."/>
            <person name="Kyrpides N.C."/>
            <person name="Woyke T."/>
        </authorList>
    </citation>
    <scope>NUCLEOTIDE SEQUENCE</scope>
    <source>
        <strain evidence="1">GVMAG-M-3300025890-48</strain>
    </source>
</reference>
<protein>
    <submittedName>
        <fullName evidence="1">Uncharacterized protein</fullName>
    </submittedName>
</protein>